<name>A0ABN7RTA0_OIKDI</name>
<proteinExistence type="predicted"/>
<dbReference type="Proteomes" id="UP001158576">
    <property type="component" value="Chromosome PAR"/>
</dbReference>
<accession>A0ABN7RTA0</accession>
<reference evidence="2 3" key="1">
    <citation type="submission" date="2021-04" db="EMBL/GenBank/DDBJ databases">
        <authorList>
            <person name="Bliznina A."/>
        </authorList>
    </citation>
    <scope>NUCLEOTIDE SEQUENCE [LARGE SCALE GENOMIC DNA]</scope>
</reference>
<feature type="region of interest" description="Disordered" evidence="1">
    <location>
        <begin position="13"/>
        <end position="58"/>
    </location>
</feature>
<protein>
    <submittedName>
        <fullName evidence="2">Oidioi.mRNA.OKI2018_I69.PAR.g10905.t1.cds</fullName>
    </submittedName>
</protein>
<evidence type="ECO:0000313" key="2">
    <source>
        <dbReference type="EMBL" id="CAG5085480.1"/>
    </source>
</evidence>
<evidence type="ECO:0000256" key="1">
    <source>
        <dbReference type="SAM" id="MobiDB-lite"/>
    </source>
</evidence>
<dbReference type="EMBL" id="OU015568">
    <property type="protein sequence ID" value="CAG5085480.1"/>
    <property type="molecule type" value="Genomic_DNA"/>
</dbReference>
<keyword evidence="3" id="KW-1185">Reference proteome</keyword>
<organism evidence="2 3">
    <name type="scientific">Oikopleura dioica</name>
    <name type="common">Tunicate</name>
    <dbReference type="NCBI Taxonomy" id="34765"/>
    <lineage>
        <taxon>Eukaryota</taxon>
        <taxon>Metazoa</taxon>
        <taxon>Chordata</taxon>
        <taxon>Tunicata</taxon>
        <taxon>Appendicularia</taxon>
        <taxon>Copelata</taxon>
        <taxon>Oikopleuridae</taxon>
        <taxon>Oikopleura</taxon>
    </lineage>
</organism>
<gene>
    <name evidence="2" type="ORF">OKIOD_LOCUS2463</name>
</gene>
<feature type="compositionally biased region" description="Polar residues" evidence="1">
    <location>
        <begin position="29"/>
        <end position="51"/>
    </location>
</feature>
<evidence type="ECO:0000313" key="3">
    <source>
        <dbReference type="Proteomes" id="UP001158576"/>
    </source>
</evidence>
<sequence length="291" mass="33219">MESLRDLRRASVFNRIPEVDEEHEKVSTDNESVASSKKSRASGNRRNTITRRPSVAPKNPKKIVVPAGYLSRRHSELLGIADDKEISAKKVQNWFQEIGNEAIPERVTTNRANWFQLGWAQSDATDNLILLNSDISNKNFACFLQQKFIEASVSRGKSDIYIVSSKGDFFNFTKVSNRQPLRRLNSLLHTKHEHFLVFSQEREAFVVNFPVHLVQSEYPKIVEALRRIDRISTVKDLSNYIEAEKIATKKPPPVRKGSIQVMPMTNSTDAPVKTMNRLQNRRNSRITISAS</sequence>
<feature type="region of interest" description="Disordered" evidence="1">
    <location>
        <begin position="251"/>
        <end position="270"/>
    </location>
</feature>